<organism evidence="1 2">
    <name type="scientific">Carya illinoinensis</name>
    <name type="common">Pecan</name>
    <dbReference type="NCBI Taxonomy" id="32201"/>
    <lineage>
        <taxon>Eukaryota</taxon>
        <taxon>Viridiplantae</taxon>
        <taxon>Streptophyta</taxon>
        <taxon>Embryophyta</taxon>
        <taxon>Tracheophyta</taxon>
        <taxon>Spermatophyta</taxon>
        <taxon>Magnoliopsida</taxon>
        <taxon>eudicotyledons</taxon>
        <taxon>Gunneridae</taxon>
        <taxon>Pentapetalae</taxon>
        <taxon>rosids</taxon>
        <taxon>fabids</taxon>
        <taxon>Fagales</taxon>
        <taxon>Juglandaceae</taxon>
        <taxon>Carya</taxon>
    </lineage>
</organism>
<evidence type="ECO:0000313" key="2">
    <source>
        <dbReference type="Proteomes" id="UP000811246"/>
    </source>
</evidence>
<dbReference type="EMBL" id="CM031832">
    <property type="protein sequence ID" value="KAG6699984.1"/>
    <property type="molecule type" value="Genomic_DNA"/>
</dbReference>
<gene>
    <name evidence="1" type="ORF">I3842_08G088500</name>
</gene>
<accession>A0A922JCZ1</accession>
<dbReference type="AlphaFoldDB" id="A0A922JCZ1"/>
<sequence>MLLMSEYYTKKQRKIKIVGAEFNIVKVPTINMIRDGRTKSSCPNTLLPIRCFTNAPNALSWIFISYRRRYKTE</sequence>
<reference evidence="1" key="1">
    <citation type="submission" date="2021-01" db="EMBL/GenBank/DDBJ databases">
        <authorList>
            <person name="Lovell J.T."/>
            <person name="Bentley N."/>
            <person name="Bhattarai G."/>
            <person name="Jenkins J.W."/>
            <person name="Sreedasyam A."/>
            <person name="Alarcon Y."/>
            <person name="Bock C."/>
            <person name="Boston L."/>
            <person name="Carlson J."/>
            <person name="Cervantes K."/>
            <person name="Clermont K."/>
            <person name="Krom N."/>
            <person name="Kubenka K."/>
            <person name="Mamidi S."/>
            <person name="Mattison C."/>
            <person name="Monteros M."/>
            <person name="Pisani C."/>
            <person name="Plott C."/>
            <person name="Rajasekar S."/>
            <person name="Rhein H.S."/>
            <person name="Rohla C."/>
            <person name="Song M."/>
            <person name="Hilaire R.S."/>
            <person name="Shu S."/>
            <person name="Wells L."/>
            <person name="Wang X."/>
            <person name="Webber J."/>
            <person name="Heerema R.J."/>
            <person name="Klein P."/>
            <person name="Conner P."/>
            <person name="Grauke L."/>
            <person name="Grimwood J."/>
            <person name="Schmutz J."/>
            <person name="Randall J.J."/>
        </authorList>
    </citation>
    <scope>NUCLEOTIDE SEQUENCE</scope>
    <source>
        <tissue evidence="1">Leaf</tissue>
    </source>
</reference>
<protein>
    <submittedName>
        <fullName evidence="1">Uncharacterized protein</fullName>
    </submittedName>
</protein>
<comment type="caution">
    <text evidence="1">The sequence shown here is derived from an EMBL/GenBank/DDBJ whole genome shotgun (WGS) entry which is preliminary data.</text>
</comment>
<dbReference type="Proteomes" id="UP000811246">
    <property type="component" value="Chromosome 8"/>
</dbReference>
<evidence type="ECO:0000313" key="1">
    <source>
        <dbReference type="EMBL" id="KAG6699984.1"/>
    </source>
</evidence>
<name>A0A922JCZ1_CARIL</name>
<proteinExistence type="predicted"/>